<dbReference type="InterPro" id="IPR053139">
    <property type="entry name" value="Surface_bspA-like"/>
</dbReference>
<dbReference type="Gene3D" id="3.80.10.10">
    <property type="entry name" value="Ribonuclease Inhibitor"/>
    <property type="match status" value="1"/>
</dbReference>
<dbReference type="PANTHER" id="PTHR45661">
    <property type="entry name" value="SURFACE ANTIGEN"/>
    <property type="match status" value="1"/>
</dbReference>
<protein>
    <submittedName>
        <fullName evidence="2">Leucine-rich repeat domain-containing protein</fullName>
    </submittedName>
</protein>
<reference evidence="2" key="2">
    <citation type="journal article" date="2021" name="PeerJ">
        <title>Extensive microbial diversity within the chicken gut microbiome revealed by metagenomics and culture.</title>
        <authorList>
            <person name="Gilroy R."/>
            <person name="Ravi A."/>
            <person name="Getino M."/>
            <person name="Pursley I."/>
            <person name="Horton D.L."/>
            <person name="Alikhan N.F."/>
            <person name="Baker D."/>
            <person name="Gharbi K."/>
            <person name="Hall N."/>
            <person name="Watson M."/>
            <person name="Adriaenssens E.M."/>
            <person name="Foster-Nyarko E."/>
            <person name="Jarju S."/>
            <person name="Secka A."/>
            <person name="Antonio M."/>
            <person name="Oren A."/>
            <person name="Chaudhuri R.R."/>
            <person name="La Ragione R."/>
            <person name="Hildebrand F."/>
            <person name="Pallen M.J."/>
        </authorList>
    </citation>
    <scope>NUCLEOTIDE SEQUENCE</scope>
    <source>
        <strain evidence="2">ChiGjej1B1-1684</strain>
    </source>
</reference>
<evidence type="ECO:0000313" key="2">
    <source>
        <dbReference type="EMBL" id="HIU50624.1"/>
    </source>
</evidence>
<feature type="chain" id="PRO_5039644639" evidence="1">
    <location>
        <begin position="26"/>
        <end position="263"/>
    </location>
</feature>
<feature type="signal peptide" evidence="1">
    <location>
        <begin position="1"/>
        <end position="25"/>
    </location>
</feature>
<organism evidence="2 3">
    <name type="scientific">Candidatus Limousia pullorum</name>
    <dbReference type="NCBI Taxonomy" id="2840860"/>
    <lineage>
        <taxon>Bacteria</taxon>
        <taxon>Bacillati</taxon>
        <taxon>Bacillota</taxon>
        <taxon>Clostridia</taxon>
        <taxon>Eubacteriales</taxon>
        <taxon>Oscillospiraceae</taxon>
        <taxon>Oscillospiraceae incertae sedis</taxon>
        <taxon>Candidatus Limousia</taxon>
    </lineage>
</organism>
<proteinExistence type="predicted"/>
<accession>A0A9D1LYW7</accession>
<dbReference type="EMBL" id="DVNG01000093">
    <property type="protein sequence ID" value="HIU50624.1"/>
    <property type="molecule type" value="Genomic_DNA"/>
</dbReference>
<dbReference type="InterPro" id="IPR032675">
    <property type="entry name" value="LRR_dom_sf"/>
</dbReference>
<keyword evidence="1" id="KW-0732">Signal</keyword>
<name>A0A9D1LYW7_9FIRM</name>
<dbReference type="Pfam" id="PF13306">
    <property type="entry name" value="LRR_5"/>
    <property type="match status" value="1"/>
</dbReference>
<evidence type="ECO:0000256" key="1">
    <source>
        <dbReference type="SAM" id="SignalP"/>
    </source>
</evidence>
<dbReference type="AlphaFoldDB" id="A0A9D1LYW7"/>
<reference evidence="2" key="1">
    <citation type="submission" date="2020-10" db="EMBL/GenBank/DDBJ databases">
        <authorList>
            <person name="Gilroy R."/>
        </authorList>
    </citation>
    <scope>NUCLEOTIDE SEQUENCE</scope>
    <source>
        <strain evidence="2">ChiGjej1B1-1684</strain>
    </source>
</reference>
<feature type="non-terminal residue" evidence="2">
    <location>
        <position position="263"/>
    </location>
</feature>
<dbReference type="Proteomes" id="UP000824118">
    <property type="component" value="Unassembled WGS sequence"/>
</dbReference>
<sequence length="263" mass="28494">MKRKTNKALSVLLSAIMLVSVFTIALPETTSVQAETTGTNFTYSLDGDNAVITGYTGTEKDVIVPDTIDGHKVTGIDEFAFFMNYGITSIALPESVASIGDYAFFHCTMLRDVTFLGDTLSFIGTSAFEGCQYISEITLPDSISEIGERAFLGCTSLKNVTTGKTVDKVGAYAFGYARNTSNWNYERVSMTVNGYSGTAAETYCSEYGVTFNSLGQGNAAPDDSGMLPEEELDIPVLNFTDFNNYTDSDNSTLDIRDVISRNT</sequence>
<gene>
    <name evidence="2" type="ORF">IAD22_06395</name>
</gene>
<dbReference type="InterPro" id="IPR026906">
    <property type="entry name" value="LRR_5"/>
</dbReference>
<dbReference type="PANTHER" id="PTHR45661:SF3">
    <property type="entry name" value="IG-LIKE DOMAIN-CONTAINING PROTEIN"/>
    <property type="match status" value="1"/>
</dbReference>
<evidence type="ECO:0000313" key="3">
    <source>
        <dbReference type="Proteomes" id="UP000824118"/>
    </source>
</evidence>
<comment type="caution">
    <text evidence="2">The sequence shown here is derived from an EMBL/GenBank/DDBJ whole genome shotgun (WGS) entry which is preliminary data.</text>
</comment>
<dbReference type="SUPFAM" id="SSF52058">
    <property type="entry name" value="L domain-like"/>
    <property type="match status" value="1"/>
</dbReference>